<reference evidence="1" key="1">
    <citation type="submission" date="2018-05" db="EMBL/GenBank/DDBJ databases">
        <authorList>
            <person name="Lanie J.A."/>
            <person name="Ng W.-L."/>
            <person name="Kazmierczak K.M."/>
            <person name="Andrzejewski T.M."/>
            <person name="Davidsen T.M."/>
            <person name="Wayne K.J."/>
            <person name="Tettelin H."/>
            <person name="Glass J.I."/>
            <person name="Rusch D."/>
            <person name="Podicherti R."/>
            <person name="Tsui H.-C.T."/>
            <person name="Winkler M.E."/>
        </authorList>
    </citation>
    <scope>NUCLEOTIDE SEQUENCE</scope>
</reference>
<dbReference type="SUPFAM" id="SSF102114">
    <property type="entry name" value="Radical SAM enzymes"/>
    <property type="match status" value="1"/>
</dbReference>
<feature type="non-terminal residue" evidence="1">
    <location>
        <position position="213"/>
    </location>
</feature>
<evidence type="ECO:0000313" key="1">
    <source>
        <dbReference type="EMBL" id="SVE55175.1"/>
    </source>
</evidence>
<organism evidence="1">
    <name type="scientific">marine metagenome</name>
    <dbReference type="NCBI Taxonomy" id="408172"/>
    <lineage>
        <taxon>unclassified sequences</taxon>
        <taxon>metagenomes</taxon>
        <taxon>ecological metagenomes</taxon>
    </lineage>
</organism>
<dbReference type="EMBL" id="UINC01225208">
    <property type="protein sequence ID" value="SVE55175.1"/>
    <property type="molecule type" value="Genomic_DNA"/>
</dbReference>
<dbReference type="AlphaFoldDB" id="A0A383EFT0"/>
<dbReference type="InterPro" id="IPR013785">
    <property type="entry name" value="Aldolase_TIM"/>
</dbReference>
<feature type="non-terminal residue" evidence="1">
    <location>
        <position position="1"/>
    </location>
</feature>
<proteinExistence type="predicted"/>
<sequence>MIKNFTCEFPYSMLNMTMEGDYQTCSWSKVYPKYHNSSPNNFFNSSLLKNIRSDMANGIFSSDVQDMCRFCIKLENSNETSPRIPFIKPPEEELTHINLNQIGNQCNLQCAGCGPERSSRYGPLIDNWNYNIDEFKDIKKIGFIGGEALLMKSVKDVLFNLDAEFQLITNATVFPKWLYKLTKKKIKFIVSIDGVGQLDDYIRQGSNFTKKHL</sequence>
<accession>A0A383EFT0</accession>
<dbReference type="Gene3D" id="3.20.20.70">
    <property type="entry name" value="Aldolase class I"/>
    <property type="match status" value="1"/>
</dbReference>
<dbReference type="InterPro" id="IPR058240">
    <property type="entry name" value="rSAM_sf"/>
</dbReference>
<protein>
    <recommendedName>
        <fullName evidence="2">Radical SAM core domain-containing protein</fullName>
    </recommendedName>
</protein>
<gene>
    <name evidence="1" type="ORF">METZ01_LOCUS508029</name>
</gene>
<name>A0A383EFT0_9ZZZZ</name>
<evidence type="ECO:0008006" key="2">
    <source>
        <dbReference type="Google" id="ProtNLM"/>
    </source>
</evidence>
<dbReference type="CDD" id="cd01335">
    <property type="entry name" value="Radical_SAM"/>
    <property type="match status" value="1"/>
</dbReference>